<name>A0AAV6KBS0_9ERIC</name>
<feature type="domain" description="PurT/PurK-like preATP-grasp" evidence="2">
    <location>
        <begin position="242"/>
        <end position="280"/>
    </location>
</feature>
<feature type="region of interest" description="Disordered" evidence="1">
    <location>
        <begin position="77"/>
        <end position="104"/>
    </location>
</feature>
<proteinExistence type="predicted"/>
<dbReference type="EMBL" id="JACTNZ010000005">
    <property type="protein sequence ID" value="KAG5549800.1"/>
    <property type="molecule type" value="Genomic_DNA"/>
</dbReference>
<gene>
    <name evidence="3" type="ORF">RHGRI_014941</name>
</gene>
<dbReference type="GO" id="GO:0009507">
    <property type="term" value="C:chloroplast"/>
    <property type="evidence" value="ECO:0007669"/>
    <property type="project" value="TreeGrafter"/>
</dbReference>
<dbReference type="AlphaFoldDB" id="A0AAV6KBS0"/>
<dbReference type="SUPFAM" id="SSF52440">
    <property type="entry name" value="PreATP-grasp domain"/>
    <property type="match status" value="1"/>
</dbReference>
<protein>
    <recommendedName>
        <fullName evidence="2">PurT/PurK-like preATP-grasp domain-containing protein</fullName>
    </recommendedName>
</protein>
<dbReference type="InterPro" id="IPR054350">
    <property type="entry name" value="PurT/PurK_preATP-grasp"/>
</dbReference>
<sequence>MVDGRKYKVRVEEEGTFRTVSATYQVGNHEANSEHEKEDGEVDRRVVDMDASKDKHEVLVADMELQGNVTLNVKGKINEEEANESENKEEEAEKARNNGLNDSHYSGKEILVASQGPESLGKLDSGENNNEESINSTLGLDSIVQDSLSPLNEECIESAKVSRQLQYTEVQSGDNQVQGKNRGGVENNSLQCISNIPVRASQVSGINLHVDLNPSAVKRNIRSQQLEAKNDLPIHGVSETIVGVLGGGQLGRMLYQAASQMAVKVIVLDPMENCPAEPWEKTEEHMPDIVAIQRPLLFVVLLLLP</sequence>
<evidence type="ECO:0000256" key="1">
    <source>
        <dbReference type="SAM" id="MobiDB-lite"/>
    </source>
</evidence>
<dbReference type="InterPro" id="IPR016185">
    <property type="entry name" value="PreATP-grasp_dom_sf"/>
</dbReference>
<evidence type="ECO:0000313" key="3">
    <source>
        <dbReference type="EMBL" id="KAG5549800.1"/>
    </source>
</evidence>
<comment type="caution">
    <text evidence="3">The sequence shown here is derived from an EMBL/GenBank/DDBJ whole genome shotgun (WGS) entry which is preliminary data.</text>
</comment>
<dbReference type="PANTHER" id="PTHR11609:SF5">
    <property type="entry name" value="PHOSPHORIBOSYLAMINOIMIDAZOLE CARBOXYLASE"/>
    <property type="match status" value="1"/>
</dbReference>
<keyword evidence="4" id="KW-1185">Reference proteome</keyword>
<dbReference type="PANTHER" id="PTHR11609">
    <property type="entry name" value="PURINE BIOSYNTHESIS PROTEIN 6/7, PUR6/7"/>
    <property type="match status" value="1"/>
</dbReference>
<dbReference type="Pfam" id="PF22660">
    <property type="entry name" value="RS_preATP-grasp-like"/>
    <property type="match status" value="1"/>
</dbReference>
<organism evidence="3 4">
    <name type="scientific">Rhododendron griersonianum</name>
    <dbReference type="NCBI Taxonomy" id="479676"/>
    <lineage>
        <taxon>Eukaryota</taxon>
        <taxon>Viridiplantae</taxon>
        <taxon>Streptophyta</taxon>
        <taxon>Embryophyta</taxon>
        <taxon>Tracheophyta</taxon>
        <taxon>Spermatophyta</taxon>
        <taxon>Magnoliopsida</taxon>
        <taxon>eudicotyledons</taxon>
        <taxon>Gunneridae</taxon>
        <taxon>Pentapetalae</taxon>
        <taxon>asterids</taxon>
        <taxon>Ericales</taxon>
        <taxon>Ericaceae</taxon>
        <taxon>Ericoideae</taxon>
        <taxon>Rhodoreae</taxon>
        <taxon>Rhododendron</taxon>
    </lineage>
</organism>
<evidence type="ECO:0000259" key="2">
    <source>
        <dbReference type="Pfam" id="PF22660"/>
    </source>
</evidence>
<feature type="compositionally biased region" description="Acidic residues" evidence="1">
    <location>
        <begin position="80"/>
        <end position="90"/>
    </location>
</feature>
<reference evidence="3" key="1">
    <citation type="submission" date="2020-08" db="EMBL/GenBank/DDBJ databases">
        <title>Plant Genome Project.</title>
        <authorList>
            <person name="Zhang R.-G."/>
        </authorList>
    </citation>
    <scope>NUCLEOTIDE SEQUENCE</scope>
    <source>
        <strain evidence="3">WSP0</strain>
        <tissue evidence="3">Leaf</tissue>
    </source>
</reference>
<accession>A0AAV6KBS0</accession>
<dbReference type="Gene3D" id="3.40.50.20">
    <property type="match status" value="1"/>
</dbReference>
<evidence type="ECO:0000313" key="4">
    <source>
        <dbReference type="Proteomes" id="UP000823749"/>
    </source>
</evidence>
<dbReference type="Proteomes" id="UP000823749">
    <property type="component" value="Chromosome 5"/>
</dbReference>